<dbReference type="InterPro" id="IPR050527">
    <property type="entry name" value="Snail/Krueppel_Znf"/>
</dbReference>
<dbReference type="Gene3D" id="3.30.160.60">
    <property type="entry name" value="Classic Zinc Finger"/>
    <property type="match status" value="4"/>
</dbReference>
<keyword evidence="3" id="KW-0678">Repressor</keyword>
<feature type="domain" description="C2H2-type" evidence="16">
    <location>
        <begin position="161"/>
        <end position="188"/>
    </location>
</feature>
<keyword evidence="2" id="KW-0217">Developmental protein</keyword>
<dbReference type="AlphaFoldDB" id="A0AAY4DNQ5"/>
<comment type="subcellular location">
    <subcellularLocation>
        <location evidence="1">Nucleus</location>
    </subcellularLocation>
</comment>
<evidence type="ECO:0000256" key="9">
    <source>
        <dbReference type="ARBA" id="ARBA00023125"/>
    </source>
</evidence>
<dbReference type="InterPro" id="IPR013087">
    <property type="entry name" value="Znf_C2H2_type"/>
</dbReference>
<dbReference type="SMART" id="SM00355">
    <property type="entry name" value="ZnF_C2H2"/>
    <property type="match status" value="5"/>
</dbReference>
<evidence type="ECO:0000256" key="14">
    <source>
        <dbReference type="ARBA" id="ARBA00041994"/>
    </source>
</evidence>
<feature type="domain" description="C2H2-type" evidence="16">
    <location>
        <begin position="107"/>
        <end position="130"/>
    </location>
</feature>
<dbReference type="SUPFAM" id="SSF57667">
    <property type="entry name" value="beta-beta-alpha zinc fingers"/>
    <property type="match status" value="3"/>
</dbReference>
<dbReference type="GO" id="GO:0000978">
    <property type="term" value="F:RNA polymerase II cis-regulatory region sequence-specific DNA binding"/>
    <property type="evidence" value="ECO:0007669"/>
    <property type="project" value="TreeGrafter"/>
</dbReference>
<feature type="domain" description="C2H2-type" evidence="16">
    <location>
        <begin position="133"/>
        <end position="160"/>
    </location>
</feature>
<reference evidence="17 18" key="1">
    <citation type="submission" date="2020-06" db="EMBL/GenBank/DDBJ databases">
        <authorList>
            <consortium name="Wellcome Sanger Institute Data Sharing"/>
        </authorList>
    </citation>
    <scope>NUCLEOTIDE SEQUENCE [LARGE SCALE GENOMIC DNA]</scope>
</reference>
<evidence type="ECO:0000256" key="15">
    <source>
        <dbReference type="PROSITE-ProRule" id="PRU00042"/>
    </source>
</evidence>
<dbReference type="InterPro" id="IPR036236">
    <property type="entry name" value="Znf_C2H2_sf"/>
</dbReference>
<dbReference type="PANTHER" id="PTHR24388:SF42">
    <property type="entry name" value="ZINC FINGER PROTEIN SNAI2"/>
    <property type="match status" value="1"/>
</dbReference>
<keyword evidence="5" id="KW-0677">Repeat</keyword>
<evidence type="ECO:0000256" key="3">
    <source>
        <dbReference type="ARBA" id="ARBA00022491"/>
    </source>
</evidence>
<gene>
    <name evidence="17" type="primary">snai3</name>
</gene>
<dbReference type="FunFam" id="3.30.160.60:FF:000942">
    <property type="entry name" value="Snail zinc finger protein"/>
    <property type="match status" value="1"/>
</dbReference>
<evidence type="ECO:0000313" key="17">
    <source>
        <dbReference type="Ensembl" id="ENSDCDP00010045966.1"/>
    </source>
</evidence>
<accession>A0AAY4DNQ5</accession>
<keyword evidence="10" id="KW-0804">Transcription</keyword>
<evidence type="ECO:0000259" key="16">
    <source>
        <dbReference type="PROSITE" id="PS50157"/>
    </source>
</evidence>
<dbReference type="FunFam" id="3.30.160.60:FF:000085">
    <property type="entry name" value="Snail zinc finger protein"/>
    <property type="match status" value="1"/>
</dbReference>
<keyword evidence="4" id="KW-0479">Metal-binding</keyword>
<dbReference type="Proteomes" id="UP000694580">
    <property type="component" value="Chromosome 16"/>
</dbReference>
<dbReference type="GO" id="GO:0008270">
    <property type="term" value="F:zinc ion binding"/>
    <property type="evidence" value="ECO:0007669"/>
    <property type="project" value="UniProtKB-KW"/>
</dbReference>
<evidence type="ECO:0000256" key="10">
    <source>
        <dbReference type="ARBA" id="ARBA00023163"/>
    </source>
</evidence>
<evidence type="ECO:0000256" key="13">
    <source>
        <dbReference type="ARBA" id="ARBA00041200"/>
    </source>
</evidence>
<reference evidence="17" key="2">
    <citation type="submission" date="2025-08" db="UniProtKB">
        <authorList>
            <consortium name="Ensembl"/>
        </authorList>
    </citation>
    <scope>IDENTIFICATION</scope>
</reference>
<dbReference type="GO" id="GO:0000981">
    <property type="term" value="F:DNA-binding transcription factor activity, RNA polymerase II-specific"/>
    <property type="evidence" value="ECO:0007669"/>
    <property type="project" value="TreeGrafter"/>
</dbReference>
<evidence type="ECO:0000256" key="2">
    <source>
        <dbReference type="ARBA" id="ARBA00022473"/>
    </source>
</evidence>
<evidence type="ECO:0000256" key="5">
    <source>
        <dbReference type="ARBA" id="ARBA00022737"/>
    </source>
</evidence>
<evidence type="ECO:0000256" key="8">
    <source>
        <dbReference type="ARBA" id="ARBA00023015"/>
    </source>
</evidence>
<evidence type="ECO:0000256" key="12">
    <source>
        <dbReference type="ARBA" id="ARBA00037948"/>
    </source>
</evidence>
<evidence type="ECO:0000256" key="4">
    <source>
        <dbReference type="ARBA" id="ARBA00022723"/>
    </source>
</evidence>
<protein>
    <recommendedName>
        <fullName evidence="13">Zinc finger protein SNAI2</fullName>
    </recommendedName>
    <alternativeName>
        <fullName evidence="14">Protein snail homolog 2</fullName>
    </alternativeName>
</protein>
<dbReference type="FunFam" id="3.30.160.60:FF:000860">
    <property type="entry name" value="zinc finger protein SNAI2"/>
    <property type="match status" value="1"/>
</dbReference>
<dbReference type="Pfam" id="PF00096">
    <property type="entry name" value="zf-C2H2"/>
    <property type="match status" value="4"/>
</dbReference>
<dbReference type="GO" id="GO:0005634">
    <property type="term" value="C:nucleus"/>
    <property type="evidence" value="ECO:0007669"/>
    <property type="project" value="UniProtKB-SubCell"/>
</dbReference>
<evidence type="ECO:0000256" key="11">
    <source>
        <dbReference type="ARBA" id="ARBA00023242"/>
    </source>
</evidence>
<keyword evidence="11" id="KW-0539">Nucleus</keyword>
<dbReference type="GeneTree" id="ENSGT00940000154511"/>
<keyword evidence="8" id="KW-0805">Transcription regulation</keyword>
<keyword evidence="6 15" id="KW-0863">Zinc-finger</keyword>
<dbReference type="Ensembl" id="ENSDCDT00010056157.1">
    <property type="protein sequence ID" value="ENSDCDP00010045966.1"/>
    <property type="gene ID" value="ENSDCDG00010028207.1"/>
</dbReference>
<reference evidence="17" key="3">
    <citation type="submission" date="2025-09" db="UniProtKB">
        <authorList>
            <consortium name="Ensembl"/>
        </authorList>
    </citation>
    <scope>IDENTIFICATION</scope>
</reference>
<keyword evidence="7" id="KW-0862">Zinc</keyword>
<evidence type="ECO:0000256" key="6">
    <source>
        <dbReference type="ARBA" id="ARBA00022771"/>
    </source>
</evidence>
<evidence type="ECO:0000256" key="1">
    <source>
        <dbReference type="ARBA" id="ARBA00004123"/>
    </source>
</evidence>
<organism evidence="17 18">
    <name type="scientific">Denticeps clupeoides</name>
    <name type="common">denticle herring</name>
    <dbReference type="NCBI Taxonomy" id="299321"/>
    <lineage>
        <taxon>Eukaryota</taxon>
        <taxon>Metazoa</taxon>
        <taxon>Chordata</taxon>
        <taxon>Craniata</taxon>
        <taxon>Vertebrata</taxon>
        <taxon>Euteleostomi</taxon>
        <taxon>Actinopterygii</taxon>
        <taxon>Neopterygii</taxon>
        <taxon>Teleostei</taxon>
        <taxon>Clupei</taxon>
        <taxon>Clupeiformes</taxon>
        <taxon>Denticipitoidei</taxon>
        <taxon>Denticipitidae</taxon>
        <taxon>Denticeps</taxon>
    </lineage>
</organism>
<evidence type="ECO:0000256" key="7">
    <source>
        <dbReference type="ARBA" id="ARBA00022833"/>
    </source>
</evidence>
<dbReference type="FunFam" id="3.30.160.60:FF:000207">
    <property type="entry name" value="zinc finger protein SNAI2"/>
    <property type="match status" value="1"/>
</dbReference>
<feature type="domain" description="C2H2-type" evidence="16">
    <location>
        <begin position="189"/>
        <end position="216"/>
    </location>
</feature>
<dbReference type="PANTHER" id="PTHR24388">
    <property type="entry name" value="ZINC FINGER PROTEIN"/>
    <property type="match status" value="1"/>
</dbReference>
<dbReference type="PROSITE" id="PS50157">
    <property type="entry name" value="ZINC_FINGER_C2H2_2"/>
    <property type="match status" value="4"/>
</dbReference>
<name>A0AAY4DNQ5_9TELE</name>
<keyword evidence="9" id="KW-0238">DNA-binding</keyword>
<comment type="similarity">
    <text evidence="12">Belongs to the snail C2H2-type zinc-finger protein family.</text>
</comment>
<evidence type="ECO:0000313" key="18">
    <source>
        <dbReference type="Proteomes" id="UP000694580"/>
    </source>
</evidence>
<keyword evidence="18" id="KW-1185">Reference proteome</keyword>
<proteinExistence type="inferred from homology"/>
<sequence length="216" mass="24729">IPLIPTTFSNLSRRITTSLVAPTQLLQYPSAPLENPITEHPHPAPFRHDVALLGERVPSCSRPVLGLVTGRGHERFECFDCRKAYFTFSGLAKHRQLQCECQYHRFFSCKFCNKEYVSLGALKMHIRTHTLPCVCKICGKAFSRPWLLQGHIRTHTGEKPFTCPHCSRAFADRSNLRAHLQTHSEFKKYQCRGCAKTFSRISLLSKHQETSHCILH</sequence>
<dbReference type="PROSITE" id="PS00028">
    <property type="entry name" value="ZINC_FINGER_C2H2_1"/>
    <property type="match status" value="4"/>
</dbReference>